<evidence type="ECO:0000259" key="8">
    <source>
        <dbReference type="PROSITE" id="PS50076"/>
    </source>
</evidence>
<dbReference type="KEGG" id="mmt:Metme_2387"/>
<keyword evidence="10" id="KW-1185">Reference proteome</keyword>
<accession>F9ZVY3</accession>
<evidence type="ECO:0000256" key="7">
    <source>
        <dbReference type="SAM" id="Phobius"/>
    </source>
</evidence>
<dbReference type="SUPFAM" id="SSF46565">
    <property type="entry name" value="Chaperone J-domain"/>
    <property type="match status" value="1"/>
</dbReference>
<evidence type="ECO:0000313" key="9">
    <source>
        <dbReference type="EMBL" id="AEG00787.1"/>
    </source>
</evidence>
<evidence type="ECO:0000256" key="5">
    <source>
        <dbReference type="ARBA" id="ARBA00023186"/>
    </source>
</evidence>
<dbReference type="EMBL" id="CP002738">
    <property type="protein sequence ID" value="AEG00787.1"/>
    <property type="molecule type" value="Genomic_DNA"/>
</dbReference>
<organism evidence="9 10">
    <name type="scientific">Methylomonas methanica (strain DSM 25384 / MC09)</name>
    <dbReference type="NCBI Taxonomy" id="857087"/>
    <lineage>
        <taxon>Bacteria</taxon>
        <taxon>Pseudomonadati</taxon>
        <taxon>Pseudomonadota</taxon>
        <taxon>Gammaproteobacteria</taxon>
        <taxon>Methylococcales</taxon>
        <taxon>Methylococcaceae</taxon>
        <taxon>Methylomonas</taxon>
    </lineage>
</organism>
<comment type="similarity">
    <text evidence="6">Belongs to the TIM14 family.</text>
</comment>
<dbReference type="eggNOG" id="COG2214">
    <property type="taxonomic scope" value="Bacteria"/>
</dbReference>
<dbReference type="PANTHER" id="PTHR12763:SF28">
    <property type="entry name" value="GEO10507P1-RELATED"/>
    <property type="match status" value="1"/>
</dbReference>
<sequence>MIRILLLLVPVIAIYWTICWFQKTPAEVVGRQLKKVSWIAAILLLLLLAGTGKLNVVFAAFGVAIAFAVRLLPAILHYAPQLHRLWQVFSGGKQQQNQQNPNRPFRSGMSKTQALDVLGLKPGASEKDIIDAHRKLISKVHPDRGGSDYLAAQINLAKKTLLPQG</sequence>
<dbReference type="HOGENOM" id="CLU_017633_13_1_6"/>
<evidence type="ECO:0000256" key="2">
    <source>
        <dbReference type="ARBA" id="ARBA00022692"/>
    </source>
</evidence>
<evidence type="ECO:0000256" key="4">
    <source>
        <dbReference type="ARBA" id="ARBA00023136"/>
    </source>
</evidence>
<dbReference type="GO" id="GO:0016020">
    <property type="term" value="C:membrane"/>
    <property type="evidence" value="ECO:0007669"/>
    <property type="project" value="UniProtKB-SubCell"/>
</dbReference>
<reference evidence="9 10" key="1">
    <citation type="journal article" date="2011" name="J. Bacteriol.">
        <title>Complete Genome Sequence of the Aerobic Marine Methanotroph Methylomonas methanica MC09.</title>
        <authorList>
            <person name="Boden R."/>
            <person name="Cunliffe M."/>
            <person name="Scanlan J."/>
            <person name="Moussard H."/>
            <person name="Kits K.D."/>
            <person name="Klotz M.G."/>
            <person name="Jetten M.S."/>
            <person name="Vuilleumier S."/>
            <person name="Han J."/>
            <person name="Peters L."/>
            <person name="Mikhailova N."/>
            <person name="Teshima H."/>
            <person name="Tapia R."/>
            <person name="Kyrpides N."/>
            <person name="Ivanova N."/>
            <person name="Pagani I."/>
            <person name="Cheng J.F."/>
            <person name="Goodwin L."/>
            <person name="Han C."/>
            <person name="Hauser L."/>
            <person name="Land M.L."/>
            <person name="Lapidus A."/>
            <person name="Lucas S."/>
            <person name="Pitluck S."/>
            <person name="Woyke T."/>
            <person name="Stein L."/>
            <person name="Murrell J.C."/>
        </authorList>
    </citation>
    <scope>NUCLEOTIDE SEQUENCE [LARGE SCALE GENOMIC DNA]</scope>
    <source>
        <strain evidence="9 10">MC09</strain>
    </source>
</reference>
<protein>
    <submittedName>
        <fullName evidence="9">Heat shock protein DnaJ domain protein</fullName>
    </submittedName>
</protein>
<evidence type="ECO:0000256" key="6">
    <source>
        <dbReference type="ARBA" id="ARBA00038105"/>
    </source>
</evidence>
<dbReference type="OrthoDB" id="9811070at2"/>
<keyword evidence="4 7" id="KW-0472">Membrane</keyword>
<dbReference type="InterPro" id="IPR001623">
    <property type="entry name" value="DnaJ_domain"/>
</dbReference>
<dbReference type="Proteomes" id="UP000008888">
    <property type="component" value="Chromosome"/>
</dbReference>
<dbReference type="STRING" id="857087.Metme_2387"/>
<keyword evidence="3 7" id="KW-1133">Transmembrane helix</keyword>
<dbReference type="Pfam" id="PF00226">
    <property type="entry name" value="DnaJ"/>
    <property type="match status" value="1"/>
</dbReference>
<evidence type="ECO:0000313" key="10">
    <source>
        <dbReference type="Proteomes" id="UP000008888"/>
    </source>
</evidence>
<dbReference type="CDD" id="cd06257">
    <property type="entry name" value="DnaJ"/>
    <property type="match status" value="1"/>
</dbReference>
<dbReference type="PANTHER" id="PTHR12763">
    <property type="match status" value="1"/>
</dbReference>
<reference key="2">
    <citation type="submission" date="2011-05" db="EMBL/GenBank/DDBJ databases">
        <title>Complete genome sequence of the aerobic marine methanotroph Methylomonas methanica MC09.</title>
        <authorList>
            <person name="Boden R."/>
            <person name="Cunliffe M."/>
            <person name="Scanlan J."/>
            <person name="Moussard H."/>
            <person name="Kits K.D."/>
            <person name="Klotz M."/>
            <person name="Jetten M."/>
            <person name="Vuilleumier S."/>
            <person name="Han J."/>
            <person name="Peters L."/>
            <person name="Mikhailova N."/>
            <person name="Teshima H."/>
            <person name="Tapia R."/>
            <person name="Kyrpides N."/>
            <person name="Ivanova N."/>
            <person name="Pagani I."/>
            <person name="Cheng J.-F."/>
            <person name="Goodwin L."/>
            <person name="Han C."/>
            <person name="Hauser L."/>
            <person name="Land M."/>
            <person name="Lapidus A."/>
            <person name="Lucas S."/>
            <person name="Pitluck S."/>
            <person name="Woyke T."/>
            <person name="Stein L.Y."/>
            <person name="Murrell C."/>
        </authorList>
    </citation>
    <scope>NUCLEOTIDE SEQUENCE</scope>
    <source>
        <strain>MC09</strain>
    </source>
</reference>
<proteinExistence type="inferred from homology"/>
<feature type="transmembrane region" description="Helical" evidence="7">
    <location>
        <begin position="37"/>
        <end position="69"/>
    </location>
</feature>
<dbReference type="Gene3D" id="1.10.287.110">
    <property type="entry name" value="DnaJ domain"/>
    <property type="match status" value="1"/>
</dbReference>
<evidence type="ECO:0000256" key="1">
    <source>
        <dbReference type="ARBA" id="ARBA00004167"/>
    </source>
</evidence>
<evidence type="ECO:0000256" key="3">
    <source>
        <dbReference type="ARBA" id="ARBA00022989"/>
    </source>
</evidence>
<keyword evidence="2 7" id="KW-0812">Transmembrane</keyword>
<name>F9ZVY3_METMM</name>
<feature type="domain" description="J" evidence="8">
    <location>
        <begin position="113"/>
        <end position="165"/>
    </location>
</feature>
<dbReference type="PROSITE" id="PS50076">
    <property type="entry name" value="DNAJ_2"/>
    <property type="match status" value="1"/>
</dbReference>
<keyword evidence="9" id="KW-0346">Stress response</keyword>
<reference evidence="10" key="3">
    <citation type="submission" date="2011-05" db="EMBL/GenBank/DDBJ databases">
        <title>Complete sequence of Methylomonas methanica MC09.</title>
        <authorList>
            <consortium name="US DOE Joint Genome Institute"/>
            <person name="Lucas S."/>
            <person name="Han J."/>
            <person name="Lapidus A."/>
            <person name="Cheng J.-F."/>
            <person name="Goodwin L."/>
            <person name="Pitluck S."/>
            <person name="Peters L."/>
            <person name="Mikhailova N."/>
            <person name="Teshima H."/>
            <person name="Han C."/>
            <person name="Tapia R."/>
            <person name="Land M."/>
            <person name="Hauser L."/>
            <person name="Kyrpides N."/>
            <person name="Ivanova N."/>
            <person name="Pagani I."/>
            <person name="Stein L."/>
            <person name="Woyke T."/>
        </authorList>
    </citation>
    <scope>NUCLEOTIDE SEQUENCE [LARGE SCALE GENOMIC DNA]</scope>
    <source>
        <strain evidence="10">MC09</strain>
    </source>
</reference>
<dbReference type="AlphaFoldDB" id="F9ZVY3"/>
<dbReference type="SMART" id="SM00271">
    <property type="entry name" value="DnaJ"/>
    <property type="match status" value="1"/>
</dbReference>
<gene>
    <name evidence="9" type="ordered locus">Metme_2387</name>
</gene>
<comment type="subcellular location">
    <subcellularLocation>
        <location evidence="1">Membrane</location>
        <topology evidence="1">Single-pass membrane protein</topology>
    </subcellularLocation>
</comment>
<dbReference type="RefSeq" id="WP_013819027.1">
    <property type="nucleotide sequence ID" value="NC_015572.1"/>
</dbReference>
<keyword evidence="5" id="KW-0143">Chaperone</keyword>
<dbReference type="InterPro" id="IPR036869">
    <property type="entry name" value="J_dom_sf"/>
</dbReference>